<evidence type="ECO:0000313" key="4">
    <source>
        <dbReference type="Proteomes" id="UP000694866"/>
    </source>
</evidence>
<dbReference type="OrthoDB" id="10485312at2759"/>
<organism evidence="2">
    <name type="scientific">Fopius arisanus</name>
    <dbReference type="NCBI Taxonomy" id="64838"/>
    <lineage>
        <taxon>Eukaryota</taxon>
        <taxon>Metazoa</taxon>
        <taxon>Ecdysozoa</taxon>
        <taxon>Arthropoda</taxon>
        <taxon>Hexapoda</taxon>
        <taxon>Insecta</taxon>
        <taxon>Pterygota</taxon>
        <taxon>Neoptera</taxon>
        <taxon>Endopterygota</taxon>
        <taxon>Hymenoptera</taxon>
        <taxon>Apocrita</taxon>
        <taxon>Ichneumonoidea</taxon>
        <taxon>Braconidae</taxon>
        <taxon>Opiinae</taxon>
        <taxon>Fopius</taxon>
    </lineage>
</organism>
<evidence type="ECO:0000313" key="5">
    <source>
        <dbReference type="RefSeq" id="XP_011297457.1"/>
    </source>
</evidence>
<name>A0A0C9RKX1_9HYME</name>
<evidence type="ECO:0000313" key="3">
    <source>
        <dbReference type="EMBL" id="JAG83736.1"/>
    </source>
</evidence>
<keyword evidence="1" id="KW-0732">Signal</keyword>
<sequence>MSPSSLMRLLLILSSISYSFSGSPANETSNETIQYHLEQRRARLERFNPTFTDTSSFNFFQVLNNAVKSPRVNLLIQDLIISSYPHFESLSEVTYFQPTAMIQEDFQVLRDNYINCWNTSARIYYRSSSPGFHPVIPEPGEEGQAQLKKCIGKSKEQLLPHSEIKALLGDPDELNPLKSNRNFSSSNDRLWRNITHYFFNCVPAEKVSVDRFAYQQELLPFEHQINQWLDLIATANLSIGEYFRLQILRFSVVHHEEFRKTLDEMPQPSEILQDLPFFPTNTSTNEFNNTAIYRATILLLANESASLLQEGLELLQDALIDLIIIDRAKPEEKSRYIPVRYEFNMSEVTLLDIAKIGGMLWDFRYVTDANYYQTPLKLDNNGVLGYFSANPQLSEDQRILRIRWTINNFIKLYWKVMKTRGIVPKKMEEQDQAVVCEFQSMDELTKYDRIRTPPNFDLNSNGGPHTHIIRKRLEKCTHCLLVDSIIDEAIGDIRERGNHSIPKDLPLPLVLKLNDFLKDASKAQKEKGLNLIKYLYEYSWAVMPLVKGNPTPSVFFVEEYMPNVMDKRLQSLLSELQIFGGKLDVKYLNEFGQETFIKNGSEGSFQWVGPHVRPSSYTSEHEIYVNIKYILNAIVELIFEVVNTKK</sequence>
<dbReference type="AlphaFoldDB" id="A0A0C9RKX1"/>
<evidence type="ECO:0000256" key="1">
    <source>
        <dbReference type="SAM" id="SignalP"/>
    </source>
</evidence>
<gene>
    <name evidence="2" type="primary">Dennd5b_0</name>
    <name evidence="3" type="synonym">Dennd5b_1</name>
    <name evidence="5" type="synonym">LOC105263136</name>
    <name evidence="2" type="ORF">g.49806</name>
    <name evidence="3" type="ORF">g.49820</name>
</gene>
<protein>
    <submittedName>
        <fullName evidence="2">Dennd5b_0 protein</fullName>
    </submittedName>
    <submittedName>
        <fullName evidence="3">Dennd5b_1 protein</fullName>
    </submittedName>
</protein>
<reference evidence="5" key="2">
    <citation type="submission" date="2025-04" db="UniProtKB">
        <authorList>
            <consortium name="RefSeq"/>
        </authorList>
    </citation>
    <scope>IDENTIFICATION</scope>
    <source>
        <strain evidence="5">USDA-PBARC FA_bdor</strain>
        <tissue evidence="5">Whole organism</tissue>
    </source>
</reference>
<dbReference type="KEGG" id="fas:105263136"/>
<dbReference type="Proteomes" id="UP000694866">
    <property type="component" value="Unplaced"/>
</dbReference>
<keyword evidence="4" id="KW-1185">Reference proteome</keyword>
<accession>A0A9R1SUN1</accession>
<dbReference type="GeneID" id="105263136"/>
<evidence type="ECO:0000313" key="2">
    <source>
        <dbReference type="EMBL" id="JAG83734.1"/>
    </source>
</evidence>
<feature type="signal peptide" evidence="1">
    <location>
        <begin position="1"/>
        <end position="21"/>
    </location>
</feature>
<dbReference type="EMBL" id="GBYB01013969">
    <property type="protein sequence ID" value="JAG83736.1"/>
    <property type="molecule type" value="Transcribed_RNA"/>
</dbReference>
<feature type="chain" id="PRO_5007394520" evidence="1">
    <location>
        <begin position="22"/>
        <end position="646"/>
    </location>
</feature>
<proteinExistence type="predicted"/>
<dbReference type="EMBL" id="GBYB01013967">
    <property type="protein sequence ID" value="JAG83734.1"/>
    <property type="molecule type" value="Transcribed_RNA"/>
</dbReference>
<dbReference type="RefSeq" id="XP_011297457.1">
    <property type="nucleotide sequence ID" value="XM_011299155.1"/>
</dbReference>
<reference evidence="2" key="1">
    <citation type="submission" date="2015-01" db="EMBL/GenBank/DDBJ databases">
        <title>Transcriptome Assembly of Fopius arisanus.</title>
        <authorList>
            <person name="Geib S."/>
        </authorList>
    </citation>
    <scope>NUCLEOTIDE SEQUENCE</scope>
</reference>
<accession>A0A0C9RKX1</accession>